<evidence type="ECO:0000313" key="1">
    <source>
        <dbReference type="EMBL" id="ULT81522.1"/>
    </source>
</evidence>
<gene>
    <name evidence="1" type="ORF">L3Y34_011464</name>
</gene>
<evidence type="ECO:0000313" key="2">
    <source>
        <dbReference type="Proteomes" id="UP000827892"/>
    </source>
</evidence>
<proteinExistence type="predicted"/>
<organism evidence="1 2">
    <name type="scientific">Caenorhabditis briggsae</name>
    <dbReference type="NCBI Taxonomy" id="6238"/>
    <lineage>
        <taxon>Eukaryota</taxon>
        <taxon>Metazoa</taxon>
        <taxon>Ecdysozoa</taxon>
        <taxon>Nematoda</taxon>
        <taxon>Chromadorea</taxon>
        <taxon>Rhabditida</taxon>
        <taxon>Rhabditina</taxon>
        <taxon>Rhabditomorpha</taxon>
        <taxon>Rhabditoidea</taxon>
        <taxon>Rhabditidae</taxon>
        <taxon>Peloderinae</taxon>
        <taxon>Caenorhabditis</taxon>
    </lineage>
</organism>
<accession>A0AAE9CUH1</accession>
<sequence length="297" mass="32830">MIWSTNGEELAPRNIGGGIEDVLAKLVDKQKNVMQWISSEKVAIQLKNKAVIMMKTRAKVLVTHFEKVIPAASFCCGVSGAQLNPTRSMPPQEFQCQLHSDSGALLLILVTILNTVSGASSLSSVSVFTPNSGASFCTSKSVQHQISERHFVFGSGLHSGFWDITFLTNRHDIVYVRFYSIVLYFFRNKQRAHDAELFGTSHEAIVVDPAMEMMTAILTAMILEDGDQMFSPELRGTETLSRNRTIRTNCDCTMWSESGVVMSKIQYTDWKVAADLSNSSYSDPAAPEHDEVSDGTC</sequence>
<dbReference type="Proteomes" id="UP000827892">
    <property type="component" value="Chromosome X"/>
</dbReference>
<protein>
    <submittedName>
        <fullName evidence="1">Uncharacterized protein</fullName>
    </submittedName>
</protein>
<dbReference type="EMBL" id="CP090896">
    <property type="protein sequence ID" value="ULT81522.1"/>
    <property type="molecule type" value="Genomic_DNA"/>
</dbReference>
<name>A0AAE9CUH1_CAEBR</name>
<dbReference type="AlphaFoldDB" id="A0AAE9CUH1"/>
<reference evidence="1 2" key="1">
    <citation type="submission" date="2022-05" db="EMBL/GenBank/DDBJ databases">
        <title>Chromosome-level reference genomes for two strains of Caenorhabditis briggsae: an improved platform for comparative genomics.</title>
        <authorList>
            <person name="Stevens L."/>
            <person name="Andersen E.C."/>
        </authorList>
    </citation>
    <scope>NUCLEOTIDE SEQUENCE [LARGE SCALE GENOMIC DNA]</scope>
    <source>
        <strain evidence="1">QX1410_ONT</strain>
        <tissue evidence="1">Whole-organism</tissue>
    </source>
</reference>